<proteinExistence type="predicted"/>
<organism evidence="1 2">
    <name type="scientific">Providencia rettgeri</name>
    <dbReference type="NCBI Taxonomy" id="587"/>
    <lineage>
        <taxon>Bacteria</taxon>
        <taxon>Pseudomonadati</taxon>
        <taxon>Pseudomonadota</taxon>
        <taxon>Gammaproteobacteria</taxon>
        <taxon>Enterobacterales</taxon>
        <taxon>Morganellaceae</taxon>
        <taxon>Providencia</taxon>
    </lineage>
</organism>
<reference evidence="1" key="1">
    <citation type="submission" date="2021-03" db="EMBL/GenBank/DDBJ databases">
        <title>Molecular epidemiology and mechanisms of colistin and carbapenem resistance in Enterobacteriaceae from clinical isolates, the environment and porcine samples in Pretoria, South Africa.</title>
        <authorList>
            <person name="Bogoshi D."/>
            <person name="Mbelle N.M."/>
            <person name="Naidoo V."/>
            <person name="Osei Sekyere J."/>
        </authorList>
    </citation>
    <scope>NUCLEOTIDE SEQUENCE</scope>
    <source>
        <strain evidence="1">C052</strain>
    </source>
</reference>
<evidence type="ECO:0000313" key="2">
    <source>
        <dbReference type="Proteomes" id="UP000664477"/>
    </source>
</evidence>
<dbReference type="Proteomes" id="UP000664477">
    <property type="component" value="Unassembled WGS sequence"/>
</dbReference>
<sequence length="79" mass="9327">MNDERKLTTPMELKKIINEAVERRYLSEINLVEVKSLLRKMKRDEISEVYSSAIGYLKYGINFPVGSNDEKKLIRSFMR</sequence>
<evidence type="ECO:0000313" key="1">
    <source>
        <dbReference type="EMBL" id="MBO1916120.1"/>
    </source>
</evidence>
<comment type="caution">
    <text evidence="1">The sequence shown here is derived from an EMBL/GenBank/DDBJ whole genome shotgun (WGS) entry which is preliminary data.</text>
</comment>
<gene>
    <name evidence="1" type="ORF">J4727_08235</name>
</gene>
<dbReference type="EMBL" id="JAGETQ010000033">
    <property type="protein sequence ID" value="MBO1916120.1"/>
    <property type="molecule type" value="Genomic_DNA"/>
</dbReference>
<accession>A0A939SQQ0</accession>
<protein>
    <submittedName>
        <fullName evidence="1">Uncharacterized protein</fullName>
    </submittedName>
</protein>
<name>A0A939SQQ0_PRORE</name>
<dbReference type="AlphaFoldDB" id="A0A939SQQ0"/>